<dbReference type="Proteomes" id="UP000823561">
    <property type="component" value="Chromosome 2"/>
</dbReference>
<accession>A0AAV6HE29</accession>
<comment type="caution">
    <text evidence="1">The sequence shown here is derived from an EMBL/GenBank/DDBJ whole genome shotgun (WGS) entry which is preliminary data.</text>
</comment>
<name>A0AAV6HE29_9TELE</name>
<organism evidence="1 2">
    <name type="scientific">Alosa alosa</name>
    <name type="common">allis shad</name>
    <dbReference type="NCBI Taxonomy" id="278164"/>
    <lineage>
        <taxon>Eukaryota</taxon>
        <taxon>Metazoa</taxon>
        <taxon>Chordata</taxon>
        <taxon>Craniata</taxon>
        <taxon>Vertebrata</taxon>
        <taxon>Euteleostomi</taxon>
        <taxon>Actinopterygii</taxon>
        <taxon>Neopterygii</taxon>
        <taxon>Teleostei</taxon>
        <taxon>Clupei</taxon>
        <taxon>Clupeiformes</taxon>
        <taxon>Clupeoidei</taxon>
        <taxon>Clupeidae</taxon>
        <taxon>Alosa</taxon>
    </lineage>
</organism>
<keyword evidence="2" id="KW-1185">Reference proteome</keyword>
<gene>
    <name evidence="1" type="ORF">AALO_G00025010</name>
</gene>
<proteinExistence type="predicted"/>
<sequence length="92" mass="10114">MSPLTRTHCTNCQMDASHLLCMSTWELSVGELLGRGGNTDFDRWQVEDEVKGCNCHSLATAPGRTPQQVPCARTWHSLRDLPVLTPGPAEPP</sequence>
<evidence type="ECO:0000313" key="2">
    <source>
        <dbReference type="Proteomes" id="UP000823561"/>
    </source>
</evidence>
<evidence type="ECO:0000313" key="1">
    <source>
        <dbReference type="EMBL" id="KAG5284285.1"/>
    </source>
</evidence>
<dbReference type="EMBL" id="JADWDJ010000002">
    <property type="protein sequence ID" value="KAG5284285.1"/>
    <property type="molecule type" value="Genomic_DNA"/>
</dbReference>
<dbReference type="AlphaFoldDB" id="A0AAV6HE29"/>
<protein>
    <submittedName>
        <fullName evidence="1">Uncharacterized protein</fullName>
    </submittedName>
</protein>
<reference evidence="1" key="1">
    <citation type="submission" date="2020-10" db="EMBL/GenBank/DDBJ databases">
        <title>Chromosome-scale genome assembly of the Allis shad, Alosa alosa.</title>
        <authorList>
            <person name="Margot Z."/>
            <person name="Christophe K."/>
            <person name="Cabau C."/>
            <person name="Louis A."/>
            <person name="Berthelot C."/>
            <person name="Parey E."/>
            <person name="Roest Crollius H."/>
            <person name="Montfort J."/>
            <person name="Robinson-Rechavi M."/>
            <person name="Bucao C."/>
            <person name="Bouchez O."/>
            <person name="Gislard M."/>
            <person name="Lluch J."/>
            <person name="Milhes M."/>
            <person name="Lampietro C."/>
            <person name="Lopez Roques C."/>
            <person name="Donnadieu C."/>
            <person name="Braasch I."/>
            <person name="Desvignes T."/>
            <person name="Postlethwait J."/>
            <person name="Bobe J."/>
            <person name="Guiguen Y."/>
        </authorList>
    </citation>
    <scope>NUCLEOTIDE SEQUENCE</scope>
    <source>
        <strain evidence="1">M-15738</strain>
        <tissue evidence="1">Blood</tissue>
    </source>
</reference>